<proteinExistence type="predicted"/>
<protein>
    <submittedName>
        <fullName evidence="2">Uncharacterized protein</fullName>
    </submittedName>
</protein>
<gene>
    <name evidence="2" type="ORF">MNBD_IGNAVI01-560</name>
</gene>
<organism evidence="2">
    <name type="scientific">hydrothermal vent metagenome</name>
    <dbReference type="NCBI Taxonomy" id="652676"/>
    <lineage>
        <taxon>unclassified sequences</taxon>
        <taxon>metagenomes</taxon>
        <taxon>ecological metagenomes</taxon>
    </lineage>
</organism>
<feature type="transmembrane region" description="Helical" evidence="1">
    <location>
        <begin position="7"/>
        <end position="29"/>
    </location>
</feature>
<sequence length="56" mass="6342">MRTLLKILSLIGLLATIVPSFLVFIGVMTLDNNKLLMVFGTILWFATAPFWMNKKV</sequence>
<dbReference type="AlphaFoldDB" id="A0A3B1CGQ6"/>
<keyword evidence="1" id="KW-0472">Membrane</keyword>
<keyword evidence="1" id="KW-0812">Transmembrane</keyword>
<keyword evidence="1" id="KW-1133">Transmembrane helix</keyword>
<evidence type="ECO:0000256" key="1">
    <source>
        <dbReference type="SAM" id="Phobius"/>
    </source>
</evidence>
<reference evidence="2" key="1">
    <citation type="submission" date="2018-06" db="EMBL/GenBank/DDBJ databases">
        <authorList>
            <person name="Zhirakovskaya E."/>
        </authorList>
    </citation>
    <scope>NUCLEOTIDE SEQUENCE</scope>
</reference>
<accession>A0A3B1CGQ6</accession>
<evidence type="ECO:0000313" key="2">
    <source>
        <dbReference type="EMBL" id="VAX21820.1"/>
    </source>
</evidence>
<dbReference type="EMBL" id="UOGD01000206">
    <property type="protein sequence ID" value="VAX21820.1"/>
    <property type="molecule type" value="Genomic_DNA"/>
</dbReference>
<name>A0A3B1CGQ6_9ZZZZ</name>
<feature type="transmembrane region" description="Helical" evidence="1">
    <location>
        <begin position="35"/>
        <end position="52"/>
    </location>
</feature>